<gene>
    <name evidence="2" type="ORF">F2Q69_00023452</name>
</gene>
<comment type="caution">
    <text evidence="2">The sequence shown here is derived from an EMBL/GenBank/DDBJ whole genome shotgun (WGS) entry which is preliminary data.</text>
</comment>
<reference evidence="2" key="1">
    <citation type="submission" date="2019-12" db="EMBL/GenBank/DDBJ databases">
        <title>Genome sequencing and annotation of Brassica cretica.</title>
        <authorList>
            <person name="Studholme D.J."/>
            <person name="Sarris P."/>
        </authorList>
    </citation>
    <scope>NUCLEOTIDE SEQUENCE</scope>
    <source>
        <strain evidence="2">PFS-109/04</strain>
        <tissue evidence="2">Leaf</tissue>
    </source>
</reference>
<proteinExistence type="predicted"/>
<feature type="compositionally biased region" description="Basic and acidic residues" evidence="1">
    <location>
        <begin position="125"/>
        <end position="140"/>
    </location>
</feature>
<evidence type="ECO:0000256" key="1">
    <source>
        <dbReference type="SAM" id="MobiDB-lite"/>
    </source>
</evidence>
<accession>A0A8S9QHX1</accession>
<name>A0A8S9QHX1_BRACR</name>
<dbReference type="Proteomes" id="UP000712600">
    <property type="component" value="Unassembled WGS sequence"/>
</dbReference>
<evidence type="ECO:0000313" key="2">
    <source>
        <dbReference type="EMBL" id="KAF3539302.1"/>
    </source>
</evidence>
<dbReference type="AlphaFoldDB" id="A0A8S9QHX1"/>
<evidence type="ECO:0000313" key="3">
    <source>
        <dbReference type="Proteomes" id="UP000712600"/>
    </source>
</evidence>
<feature type="region of interest" description="Disordered" evidence="1">
    <location>
        <begin position="101"/>
        <end position="147"/>
    </location>
</feature>
<organism evidence="2 3">
    <name type="scientific">Brassica cretica</name>
    <name type="common">Mustard</name>
    <dbReference type="NCBI Taxonomy" id="69181"/>
    <lineage>
        <taxon>Eukaryota</taxon>
        <taxon>Viridiplantae</taxon>
        <taxon>Streptophyta</taxon>
        <taxon>Embryophyta</taxon>
        <taxon>Tracheophyta</taxon>
        <taxon>Spermatophyta</taxon>
        <taxon>Magnoliopsida</taxon>
        <taxon>eudicotyledons</taxon>
        <taxon>Gunneridae</taxon>
        <taxon>Pentapetalae</taxon>
        <taxon>rosids</taxon>
        <taxon>malvids</taxon>
        <taxon>Brassicales</taxon>
        <taxon>Brassicaceae</taxon>
        <taxon>Brassiceae</taxon>
        <taxon>Brassica</taxon>
    </lineage>
</organism>
<dbReference type="EMBL" id="QGKX02001290">
    <property type="protein sequence ID" value="KAF3539302.1"/>
    <property type="molecule type" value="Genomic_DNA"/>
</dbReference>
<protein>
    <submittedName>
        <fullName evidence="2">Uncharacterized protein</fullName>
    </submittedName>
</protein>
<sequence length="147" mass="17152">MWWHGCRRNNVMLRDCVKAWNSRRPHDVKSLWKFRSSRLGVVLGFQKFWDCKSNKGEVGLEVSTVGCLPQTKRHRRIKARESSPGQRLRFIDKRKPRWLGRESINAGDGAGKDESTVDTSIAPGLERREEHPQLGDEDQMRWPNAIW</sequence>